<dbReference type="EMBL" id="QJNU01000852">
    <property type="protein sequence ID" value="RYO84550.1"/>
    <property type="molecule type" value="Genomic_DNA"/>
</dbReference>
<feature type="compositionally biased region" description="Basic and acidic residues" evidence="2">
    <location>
        <begin position="76"/>
        <end position="95"/>
    </location>
</feature>
<evidence type="ECO:0000313" key="4">
    <source>
        <dbReference type="Proteomes" id="UP000293360"/>
    </source>
</evidence>
<dbReference type="AlphaFoldDB" id="A0A4Q4SVA7"/>
<dbReference type="Proteomes" id="UP000293360">
    <property type="component" value="Unassembled WGS sequence"/>
</dbReference>
<accession>A0A4Q4SVA7</accession>
<protein>
    <submittedName>
        <fullName evidence="3">Uncharacterized protein</fullName>
    </submittedName>
</protein>
<keyword evidence="1" id="KW-0175">Coiled coil</keyword>
<evidence type="ECO:0000256" key="1">
    <source>
        <dbReference type="SAM" id="Coils"/>
    </source>
</evidence>
<evidence type="ECO:0000256" key="2">
    <source>
        <dbReference type="SAM" id="MobiDB-lite"/>
    </source>
</evidence>
<sequence length="340" mass="39720">MSASPSTRYPHCPRPTAKLQAERTVISKRTTKLSRMPVLTKIKSFMDYEPSSVRRAFSGVTVATTSPWSSPSLSDAAREERLHHPELEPYDPKVGDGHWPQEWEAGWKDVEIGLAANLEYEMFRRNRKFNLQGYRVLFVLGSRRTRDDRRSIPTVMMLVNEDKELLAEGPTSLAEKWDRFRGRSFEHMRSYLDVAGGENFGLEMMYWERFQVRNKAFMEEFRENRHWSPRLVDREDWAEFYASLRLPPFEETLELRHTTRNRLRVEAAAKVRELEAKIKDLEEQNVAKDVELTHLLCKASLLEVANETLETTIRNVRKATQEGGQLNMNSFFDEDLSDED</sequence>
<comment type="caution">
    <text evidence="3">The sequence shown here is derived from an EMBL/GenBank/DDBJ whole genome shotgun (WGS) entry which is preliminary data.</text>
</comment>
<evidence type="ECO:0000313" key="3">
    <source>
        <dbReference type="EMBL" id="RYO84550.1"/>
    </source>
</evidence>
<gene>
    <name evidence="3" type="ORF">DL764_009314</name>
</gene>
<reference evidence="3 4" key="1">
    <citation type="submission" date="2018-06" db="EMBL/GenBank/DDBJ databases">
        <title>Complete Genomes of Monosporascus.</title>
        <authorList>
            <person name="Robinson A.J."/>
            <person name="Natvig D.O."/>
        </authorList>
    </citation>
    <scope>NUCLEOTIDE SEQUENCE [LARGE SCALE GENOMIC DNA]</scope>
    <source>
        <strain evidence="3 4">CBS 110550</strain>
    </source>
</reference>
<dbReference type="OrthoDB" id="4703344at2759"/>
<organism evidence="3 4">
    <name type="scientific">Monosporascus ibericus</name>
    <dbReference type="NCBI Taxonomy" id="155417"/>
    <lineage>
        <taxon>Eukaryota</taxon>
        <taxon>Fungi</taxon>
        <taxon>Dikarya</taxon>
        <taxon>Ascomycota</taxon>
        <taxon>Pezizomycotina</taxon>
        <taxon>Sordariomycetes</taxon>
        <taxon>Xylariomycetidae</taxon>
        <taxon>Xylariales</taxon>
        <taxon>Xylariales incertae sedis</taxon>
        <taxon>Monosporascus</taxon>
    </lineage>
</organism>
<keyword evidence="4" id="KW-1185">Reference proteome</keyword>
<feature type="coiled-coil region" evidence="1">
    <location>
        <begin position="264"/>
        <end position="322"/>
    </location>
</feature>
<feature type="region of interest" description="Disordered" evidence="2">
    <location>
        <begin position="65"/>
        <end position="95"/>
    </location>
</feature>
<name>A0A4Q4SVA7_9PEZI</name>
<proteinExistence type="predicted"/>